<sequence length="342" mass="38553">MSSQMTLRWGIVTAGKISHDFVNAFNTCTNRGDQVIVGVAARNKDKAAELAKLYGIEKVFDSYQALAESKDIDVAYIGSLNPDHYPLTKLFLENGKHVLCEKPLCLNYKQAESLIKLAESKKLFLMEAVWSRFFPAYIALEEQIKSGKLGDLKYVEVNFGVPIAGVERVWKKEFGGGVILDLGVYVLQLAQYVFKDEPRKVIANGEVNEEGVDMVNTIVMEYNNDRRAVLNVSGKFRLWNKATVYGTKGRITLEDPFHCPTTLVHVNGDVEKFPLHKSPIDYNFENSAGLVYQAIETARCIKEGLLESPRMPHKESLLLAKLEETVRKQLGVHFEVDEMEFP</sequence>
<evidence type="ECO:0000313" key="2">
    <source>
        <dbReference type="Proteomes" id="UP000824533"/>
    </source>
</evidence>
<evidence type="ECO:0000313" key="1">
    <source>
        <dbReference type="EMBL" id="KAJ0182404.1"/>
    </source>
</evidence>
<proteinExistence type="predicted"/>
<organism evidence="1 2">
    <name type="scientific">Dendrolimus kikuchii</name>
    <dbReference type="NCBI Taxonomy" id="765133"/>
    <lineage>
        <taxon>Eukaryota</taxon>
        <taxon>Metazoa</taxon>
        <taxon>Ecdysozoa</taxon>
        <taxon>Arthropoda</taxon>
        <taxon>Hexapoda</taxon>
        <taxon>Insecta</taxon>
        <taxon>Pterygota</taxon>
        <taxon>Neoptera</taxon>
        <taxon>Endopterygota</taxon>
        <taxon>Lepidoptera</taxon>
        <taxon>Glossata</taxon>
        <taxon>Ditrysia</taxon>
        <taxon>Bombycoidea</taxon>
        <taxon>Lasiocampidae</taxon>
        <taxon>Dendrolimus</taxon>
    </lineage>
</organism>
<dbReference type="EMBL" id="CM034389">
    <property type="protein sequence ID" value="KAJ0182404.1"/>
    <property type="molecule type" value="Genomic_DNA"/>
</dbReference>
<gene>
    <name evidence="1" type="ORF">K1T71_001773</name>
</gene>
<reference evidence="1 2" key="1">
    <citation type="journal article" date="2021" name="Front. Genet.">
        <title>Chromosome-Level Genome Assembly Reveals Significant Gene Expansion in the Toll and IMD Signaling Pathways of Dendrolimus kikuchii.</title>
        <authorList>
            <person name="Zhou J."/>
            <person name="Wu P."/>
            <person name="Xiong Z."/>
            <person name="Liu N."/>
            <person name="Zhao N."/>
            <person name="Ji M."/>
            <person name="Qiu Y."/>
            <person name="Yang B."/>
        </authorList>
    </citation>
    <scope>NUCLEOTIDE SEQUENCE [LARGE SCALE GENOMIC DNA]</scope>
    <source>
        <strain evidence="1">Ann1</strain>
    </source>
</reference>
<dbReference type="Proteomes" id="UP000824533">
    <property type="component" value="Linkage Group LG03"/>
</dbReference>
<accession>A0ACC1DEL7</accession>
<name>A0ACC1DEL7_9NEOP</name>
<protein>
    <submittedName>
        <fullName evidence="1">Uncharacterized protein</fullName>
    </submittedName>
</protein>
<comment type="caution">
    <text evidence="1">The sequence shown here is derived from an EMBL/GenBank/DDBJ whole genome shotgun (WGS) entry which is preliminary data.</text>
</comment>
<keyword evidence="2" id="KW-1185">Reference proteome</keyword>